<sequence>MVTFSLVILLISFVGFISIKYSPDGGIKIKRTPTALLSMQIIVRGVGFSVLAAFFTYIFAHLGNSLAKFSGGRQHLGLQTSLNAQAAGFDVNLTAGHLLFLLFLLIILFLNSKAWQHLSSDHDDNNIERHTTNEMEKLFLGALRKENETPLGTSSAALLRVNLDNRKVYIGNLIKSDLEQGELENIVIVPFYSGYLDESTLELTLTEFYREHYTSKFQKEDTPNQTQLELFLEQYAVTIPASKIISASMFQIDVFTAFLDNKTQRI</sequence>
<feature type="transmembrane region" description="Helical" evidence="1">
    <location>
        <begin position="35"/>
        <end position="60"/>
    </location>
</feature>
<accession>A0A432WGS5</accession>
<evidence type="ECO:0000313" key="2">
    <source>
        <dbReference type="EMBL" id="RUO32889.1"/>
    </source>
</evidence>
<evidence type="ECO:0000313" key="3">
    <source>
        <dbReference type="Proteomes" id="UP000288405"/>
    </source>
</evidence>
<dbReference type="Proteomes" id="UP000288405">
    <property type="component" value="Unassembled WGS sequence"/>
</dbReference>
<dbReference type="AlphaFoldDB" id="A0A432WGS5"/>
<dbReference type="RefSeq" id="WP_126777014.1">
    <property type="nucleotide sequence ID" value="NZ_PIPM01000006.1"/>
</dbReference>
<dbReference type="EMBL" id="PIPM01000006">
    <property type="protein sequence ID" value="RUO32889.1"/>
    <property type="molecule type" value="Genomic_DNA"/>
</dbReference>
<dbReference type="OrthoDB" id="5875988at2"/>
<organism evidence="2 3">
    <name type="scientific">Aliidiomarina sanyensis</name>
    <dbReference type="NCBI Taxonomy" id="1249555"/>
    <lineage>
        <taxon>Bacteria</taxon>
        <taxon>Pseudomonadati</taxon>
        <taxon>Pseudomonadota</taxon>
        <taxon>Gammaproteobacteria</taxon>
        <taxon>Alteromonadales</taxon>
        <taxon>Idiomarinaceae</taxon>
        <taxon>Aliidiomarina</taxon>
    </lineage>
</organism>
<gene>
    <name evidence="2" type="ORF">CWE11_07620</name>
</gene>
<feature type="transmembrane region" description="Helical" evidence="1">
    <location>
        <begin position="91"/>
        <end position="110"/>
    </location>
</feature>
<evidence type="ECO:0000256" key="1">
    <source>
        <dbReference type="SAM" id="Phobius"/>
    </source>
</evidence>
<keyword evidence="1" id="KW-1133">Transmembrane helix</keyword>
<proteinExistence type="predicted"/>
<keyword evidence="3" id="KW-1185">Reference proteome</keyword>
<protein>
    <submittedName>
        <fullName evidence="2">Uncharacterized protein</fullName>
    </submittedName>
</protein>
<name>A0A432WGS5_9GAMM</name>
<feature type="transmembrane region" description="Helical" evidence="1">
    <location>
        <begin position="6"/>
        <end position="23"/>
    </location>
</feature>
<keyword evidence="1" id="KW-0812">Transmembrane</keyword>
<keyword evidence="1" id="KW-0472">Membrane</keyword>
<reference evidence="2 3" key="1">
    <citation type="journal article" date="2011" name="Front. Microbiol.">
        <title>Genomic signatures of strain selection and enhancement in Bacillus atrophaeus var. globigii, a historical biowarfare simulant.</title>
        <authorList>
            <person name="Gibbons H.S."/>
            <person name="Broomall S.M."/>
            <person name="McNew L.A."/>
            <person name="Daligault H."/>
            <person name="Chapman C."/>
            <person name="Bruce D."/>
            <person name="Karavis M."/>
            <person name="Krepps M."/>
            <person name="McGregor P.A."/>
            <person name="Hong C."/>
            <person name="Park K.H."/>
            <person name="Akmal A."/>
            <person name="Feldman A."/>
            <person name="Lin J.S."/>
            <person name="Chang W.E."/>
            <person name="Higgs B.W."/>
            <person name="Demirev P."/>
            <person name="Lindquist J."/>
            <person name="Liem A."/>
            <person name="Fochler E."/>
            <person name="Read T.D."/>
            <person name="Tapia R."/>
            <person name="Johnson S."/>
            <person name="Bishop-Lilly K.A."/>
            <person name="Detter C."/>
            <person name="Han C."/>
            <person name="Sozhamannan S."/>
            <person name="Rosenzweig C.N."/>
            <person name="Skowronski E.W."/>
        </authorList>
    </citation>
    <scope>NUCLEOTIDE SEQUENCE [LARGE SCALE GENOMIC DNA]</scope>
    <source>
        <strain evidence="2 3">GYP-17</strain>
    </source>
</reference>
<comment type="caution">
    <text evidence="2">The sequence shown here is derived from an EMBL/GenBank/DDBJ whole genome shotgun (WGS) entry which is preliminary data.</text>
</comment>